<evidence type="ECO:0000256" key="2">
    <source>
        <dbReference type="SAM" id="Phobius"/>
    </source>
</evidence>
<keyword evidence="2" id="KW-0472">Membrane</keyword>
<feature type="transmembrane region" description="Helical" evidence="2">
    <location>
        <begin position="73"/>
        <end position="99"/>
    </location>
</feature>
<reference evidence="3 4" key="1">
    <citation type="submission" date="2018-06" db="EMBL/GenBank/DDBJ databases">
        <title>Actinomadura craniellae sp. nov. isolated from marine sponge Craniella sp.</title>
        <authorList>
            <person name="Li L."/>
            <person name="Xu Q.H."/>
            <person name="Lin H.W."/>
            <person name="Lu Y.H."/>
        </authorList>
    </citation>
    <scope>NUCLEOTIDE SEQUENCE [LARGE SCALE GENOMIC DNA]</scope>
    <source>
        <strain evidence="3 4">LHW63021</strain>
    </source>
</reference>
<evidence type="ECO:0000313" key="4">
    <source>
        <dbReference type="Proteomes" id="UP000251891"/>
    </source>
</evidence>
<keyword evidence="2" id="KW-0812">Transmembrane</keyword>
<keyword evidence="4" id="KW-1185">Reference proteome</keyword>
<organism evidence="3 4">
    <name type="scientific">Actinomadura craniellae</name>
    <dbReference type="NCBI Taxonomy" id="2231787"/>
    <lineage>
        <taxon>Bacteria</taxon>
        <taxon>Bacillati</taxon>
        <taxon>Actinomycetota</taxon>
        <taxon>Actinomycetes</taxon>
        <taxon>Streptosporangiales</taxon>
        <taxon>Thermomonosporaceae</taxon>
        <taxon>Actinomadura</taxon>
    </lineage>
</organism>
<dbReference type="EMBL" id="QLYX01000025">
    <property type="protein sequence ID" value="RAY10802.1"/>
    <property type="molecule type" value="Genomic_DNA"/>
</dbReference>
<gene>
    <name evidence="3" type="ORF">DPM19_33975</name>
</gene>
<sequence>MTDTATTVTEDGPGKPARPERAGKREVWLFYWAFSIFYTALSVGICLLGRATPPPRPDVDALQATAWFDQHQWGIQVGFVFLLVIAGGAAISNGMIGYFMMRMSSGRTLAYAYIASMGVGAIPGFQLLLVCWLTATFRPDREPRILYLLYDLGMLSYNGSLGCFTAAYTVMALAILYDKNRIFPKWFAYVTIWQIVTEIMATQMWLYNSGAFAWNGVITLYIAVVVFGVWIICFLALFRIAARRETAQTPALYEPEGAR</sequence>
<dbReference type="AlphaFoldDB" id="A0A365GVJ3"/>
<accession>A0A365GVJ3</accession>
<feature type="transmembrane region" description="Helical" evidence="2">
    <location>
        <begin position="155"/>
        <end position="177"/>
    </location>
</feature>
<dbReference type="RefSeq" id="WP_111872212.1">
    <property type="nucleotide sequence ID" value="NZ_QLYX01000025.1"/>
</dbReference>
<proteinExistence type="predicted"/>
<name>A0A365GVJ3_9ACTN</name>
<feature type="transmembrane region" description="Helical" evidence="2">
    <location>
        <begin position="28"/>
        <end position="53"/>
    </location>
</feature>
<evidence type="ECO:0000313" key="3">
    <source>
        <dbReference type="EMBL" id="RAY10802.1"/>
    </source>
</evidence>
<comment type="caution">
    <text evidence="3">The sequence shown here is derived from an EMBL/GenBank/DDBJ whole genome shotgun (WGS) entry which is preliminary data.</text>
</comment>
<evidence type="ECO:0000256" key="1">
    <source>
        <dbReference type="SAM" id="MobiDB-lite"/>
    </source>
</evidence>
<protein>
    <recommendedName>
        <fullName evidence="5">DUF4386 domain-containing protein</fullName>
    </recommendedName>
</protein>
<feature type="region of interest" description="Disordered" evidence="1">
    <location>
        <begin position="1"/>
        <end position="20"/>
    </location>
</feature>
<feature type="transmembrane region" description="Helical" evidence="2">
    <location>
        <begin position="186"/>
        <end position="206"/>
    </location>
</feature>
<feature type="transmembrane region" description="Helical" evidence="2">
    <location>
        <begin position="111"/>
        <end position="135"/>
    </location>
</feature>
<dbReference type="Proteomes" id="UP000251891">
    <property type="component" value="Unassembled WGS sequence"/>
</dbReference>
<evidence type="ECO:0008006" key="5">
    <source>
        <dbReference type="Google" id="ProtNLM"/>
    </source>
</evidence>
<dbReference type="OrthoDB" id="4689187at2"/>
<feature type="transmembrane region" description="Helical" evidence="2">
    <location>
        <begin position="212"/>
        <end position="238"/>
    </location>
</feature>
<keyword evidence="2" id="KW-1133">Transmembrane helix</keyword>